<protein>
    <submittedName>
        <fullName evidence="1">Uncharacterized protein</fullName>
    </submittedName>
</protein>
<evidence type="ECO:0000313" key="2">
    <source>
        <dbReference type="Proteomes" id="UP000240475"/>
    </source>
</evidence>
<accession>A0AAD0MY98</accession>
<sequence length="65" mass="7669">MRLQYQGQSIQDSSFDVCFRELKQVLRDSVLRDFPCVEAFFIKNFVGSFLLLSNEFLYEVFVMSS</sequence>
<organism evidence="1 2">
    <name type="scientific">Pseudomonas syringae pv. atrofaciens</name>
    <dbReference type="NCBI Taxonomy" id="192087"/>
    <lineage>
        <taxon>Bacteria</taxon>
        <taxon>Pseudomonadati</taxon>
        <taxon>Pseudomonadota</taxon>
        <taxon>Gammaproteobacteria</taxon>
        <taxon>Pseudomonadales</taxon>
        <taxon>Pseudomonadaceae</taxon>
        <taxon>Pseudomonas</taxon>
        <taxon>Pseudomonas syringae</taxon>
    </lineage>
</organism>
<dbReference type="AlphaFoldDB" id="A0AAD0MY98"/>
<gene>
    <name evidence="1" type="ORF">DA456_01830</name>
</gene>
<dbReference type="EMBL" id="CP028490">
    <property type="protein sequence ID" value="AVX22237.1"/>
    <property type="molecule type" value="Genomic_DNA"/>
</dbReference>
<evidence type="ECO:0000313" key="1">
    <source>
        <dbReference type="EMBL" id="AVX22237.1"/>
    </source>
</evidence>
<proteinExistence type="predicted"/>
<dbReference type="Proteomes" id="UP000240475">
    <property type="component" value="Chromosome"/>
</dbReference>
<name>A0AAD0MY98_PSESX</name>
<reference evidence="1 2" key="1">
    <citation type="submission" date="2018-04" db="EMBL/GenBank/DDBJ databases">
        <authorList>
            <person name="Cha J.-S."/>
        </authorList>
    </citation>
    <scope>NUCLEOTIDE SEQUENCE [LARGE SCALE GENOMIC DNA]</scope>
    <source>
        <strain evidence="1 2">LMG5095</strain>
    </source>
</reference>